<feature type="compositionally biased region" description="Basic and acidic residues" evidence="4">
    <location>
        <begin position="226"/>
        <end position="250"/>
    </location>
</feature>
<evidence type="ECO:0000256" key="3">
    <source>
        <dbReference type="ARBA" id="ARBA00022840"/>
    </source>
</evidence>
<evidence type="ECO:0000313" key="7">
    <source>
        <dbReference type="Proteomes" id="UP000034246"/>
    </source>
</evidence>
<dbReference type="InterPro" id="IPR015854">
    <property type="entry name" value="ABC_transpr_LolD-like"/>
</dbReference>
<proteinExistence type="inferred from homology"/>
<dbReference type="Proteomes" id="UP000034246">
    <property type="component" value="Unassembled WGS sequence"/>
</dbReference>
<protein>
    <submittedName>
        <fullName evidence="6">Cell division ATP-binding protein FtsE</fullName>
    </submittedName>
</protein>
<keyword evidence="6" id="KW-0131">Cell cycle</keyword>
<dbReference type="GO" id="GO:0005524">
    <property type="term" value="F:ATP binding"/>
    <property type="evidence" value="ECO:0007669"/>
    <property type="project" value="UniProtKB-KW"/>
</dbReference>
<feature type="region of interest" description="Disordered" evidence="4">
    <location>
        <begin position="218"/>
        <end position="250"/>
    </location>
</feature>
<dbReference type="EMBL" id="LBWP01000016">
    <property type="protein sequence ID" value="KKR10705.1"/>
    <property type="molecule type" value="Genomic_DNA"/>
</dbReference>
<keyword evidence="3 6" id="KW-0067">ATP-binding</keyword>
<dbReference type="GO" id="GO:0005886">
    <property type="term" value="C:plasma membrane"/>
    <property type="evidence" value="ECO:0007669"/>
    <property type="project" value="UniProtKB-ARBA"/>
</dbReference>
<dbReference type="PANTHER" id="PTHR24220">
    <property type="entry name" value="IMPORT ATP-BINDING PROTEIN"/>
    <property type="match status" value="1"/>
</dbReference>
<keyword evidence="2" id="KW-0547">Nucleotide-binding</keyword>
<evidence type="ECO:0000256" key="4">
    <source>
        <dbReference type="SAM" id="MobiDB-lite"/>
    </source>
</evidence>
<name>A0A0G0QJW7_9BACT</name>
<dbReference type="STRING" id="1618550.UT39_C0016G0010"/>
<dbReference type="SUPFAM" id="SSF52540">
    <property type="entry name" value="P-loop containing nucleoside triphosphate hydrolases"/>
    <property type="match status" value="1"/>
</dbReference>
<gene>
    <name evidence="6" type="ORF">UT39_C0016G0010</name>
</gene>
<evidence type="ECO:0000256" key="2">
    <source>
        <dbReference type="ARBA" id="ARBA00022741"/>
    </source>
</evidence>
<evidence type="ECO:0000313" key="6">
    <source>
        <dbReference type="EMBL" id="KKR10705.1"/>
    </source>
</evidence>
<dbReference type="GO" id="GO:0022857">
    <property type="term" value="F:transmembrane transporter activity"/>
    <property type="evidence" value="ECO:0007669"/>
    <property type="project" value="TreeGrafter"/>
</dbReference>
<dbReference type="InterPro" id="IPR003439">
    <property type="entry name" value="ABC_transporter-like_ATP-bd"/>
</dbReference>
<accession>A0A0G0QJW7</accession>
<dbReference type="GO" id="GO:0016887">
    <property type="term" value="F:ATP hydrolysis activity"/>
    <property type="evidence" value="ECO:0007669"/>
    <property type="project" value="InterPro"/>
</dbReference>
<sequence>MLKLDKVTKVFGDIIAVDDISFDVSDGEFVFITGPSGSGKSTIIKLILRQIIPDSGEIILDGTNLASLKNKEIPKIRQKMGIVFQDFKMINERTLRENIEITLAVNKVPKNEWNDRVMHIAKLVGLEKRMDLFPVQLAGGELQRGALARALVGNPFLILADEPTGNLDWKTADEIMELFEKINNEGKTILMASHHLGIIEKHKKRVIELREGKVVADSAVTSGHSGKNDEKKSAKKEPAKPEDGKDLKKQ</sequence>
<dbReference type="Gene3D" id="3.40.50.300">
    <property type="entry name" value="P-loop containing nucleotide triphosphate hydrolases"/>
    <property type="match status" value="1"/>
</dbReference>
<dbReference type="Pfam" id="PF00005">
    <property type="entry name" value="ABC_tran"/>
    <property type="match status" value="1"/>
</dbReference>
<dbReference type="InterPro" id="IPR027417">
    <property type="entry name" value="P-loop_NTPase"/>
</dbReference>
<organism evidence="6 7">
    <name type="scientific">Candidatus Woesebacteria bacterium GW2011_GWA1_39_21</name>
    <dbReference type="NCBI Taxonomy" id="1618550"/>
    <lineage>
        <taxon>Bacteria</taxon>
        <taxon>Candidatus Woeseibacteriota</taxon>
    </lineage>
</organism>
<dbReference type="GO" id="GO:0051301">
    <property type="term" value="P:cell division"/>
    <property type="evidence" value="ECO:0007669"/>
    <property type="project" value="UniProtKB-KW"/>
</dbReference>
<evidence type="ECO:0000256" key="1">
    <source>
        <dbReference type="ARBA" id="ARBA00005417"/>
    </source>
</evidence>
<keyword evidence="6" id="KW-0132">Cell division</keyword>
<comment type="caution">
    <text evidence="6">The sequence shown here is derived from an EMBL/GenBank/DDBJ whole genome shotgun (WGS) entry which is preliminary data.</text>
</comment>
<dbReference type="PANTHER" id="PTHR24220:SF470">
    <property type="entry name" value="CELL DIVISION ATP-BINDING PROTEIN FTSE"/>
    <property type="match status" value="1"/>
</dbReference>
<dbReference type="FunFam" id="3.40.50.300:FF:000056">
    <property type="entry name" value="Cell division ATP-binding protein FtsE"/>
    <property type="match status" value="1"/>
</dbReference>
<dbReference type="InterPro" id="IPR003593">
    <property type="entry name" value="AAA+_ATPase"/>
</dbReference>
<comment type="similarity">
    <text evidence="1">Belongs to the ABC transporter superfamily.</text>
</comment>
<reference evidence="6 7" key="1">
    <citation type="journal article" date="2015" name="Nature">
        <title>rRNA introns, odd ribosomes, and small enigmatic genomes across a large radiation of phyla.</title>
        <authorList>
            <person name="Brown C.T."/>
            <person name="Hug L.A."/>
            <person name="Thomas B.C."/>
            <person name="Sharon I."/>
            <person name="Castelle C.J."/>
            <person name="Singh A."/>
            <person name="Wilkins M.J."/>
            <person name="Williams K.H."/>
            <person name="Banfield J.F."/>
        </authorList>
    </citation>
    <scope>NUCLEOTIDE SEQUENCE [LARGE SCALE GENOMIC DNA]</scope>
</reference>
<evidence type="ECO:0000259" key="5">
    <source>
        <dbReference type="PROSITE" id="PS50893"/>
    </source>
</evidence>
<dbReference type="SMART" id="SM00382">
    <property type="entry name" value="AAA"/>
    <property type="match status" value="1"/>
</dbReference>
<dbReference type="AlphaFoldDB" id="A0A0G0QJW7"/>
<feature type="domain" description="ABC transporter" evidence="5">
    <location>
        <begin position="2"/>
        <end position="236"/>
    </location>
</feature>
<dbReference type="PROSITE" id="PS50893">
    <property type="entry name" value="ABC_TRANSPORTER_2"/>
    <property type="match status" value="1"/>
</dbReference>